<name>A0A839ZC64_9HYPH</name>
<accession>A0A839ZC64</accession>
<keyword evidence="2" id="KW-0732">Signal</keyword>
<dbReference type="SUPFAM" id="SSF56925">
    <property type="entry name" value="OMPA-like"/>
    <property type="match status" value="1"/>
</dbReference>
<dbReference type="InterPro" id="IPR005618">
    <property type="entry name" value="OMPW"/>
</dbReference>
<evidence type="ECO:0000256" key="1">
    <source>
        <dbReference type="ARBA" id="ARBA00009330"/>
    </source>
</evidence>
<comment type="similarity">
    <text evidence="1">Belongs to the OmpW/AlkL family.</text>
</comment>
<sequence length="239" mass="25794">MSTRRPALNMFTALAALLALTVSPLALVAAAAPAAAADIATPVYKAPVAPVVEEFNPWQLRVRVLGVIPDGGGSVNGVPGSDLDYSSSVVPELDITYFFSKNWAAELILGVTKHNIDGAGTISSLGKIGETWLLPPTLTLQYHFTDFGKFQPYVGAGVNYTFFFNQKADSADSLDVKDTWGWALQAGFDYMIDEHWGFNVDVKKLFLEPDFDVTVSGTPLTGKADLNPWIVGVGVTYRF</sequence>
<dbReference type="Proteomes" id="UP000533469">
    <property type="component" value="Unassembled WGS sequence"/>
</dbReference>
<dbReference type="EMBL" id="JACICD010000005">
    <property type="protein sequence ID" value="MBB3772285.1"/>
    <property type="molecule type" value="Genomic_DNA"/>
</dbReference>
<evidence type="ECO:0000313" key="4">
    <source>
        <dbReference type="Proteomes" id="UP000533469"/>
    </source>
</evidence>
<organism evidence="3 4">
    <name type="scientific">Ancylobacter tetraedralis</name>
    <dbReference type="NCBI Taxonomy" id="217068"/>
    <lineage>
        <taxon>Bacteria</taxon>
        <taxon>Pseudomonadati</taxon>
        <taxon>Pseudomonadota</taxon>
        <taxon>Alphaproteobacteria</taxon>
        <taxon>Hyphomicrobiales</taxon>
        <taxon>Xanthobacteraceae</taxon>
        <taxon>Ancylobacter</taxon>
    </lineage>
</organism>
<proteinExistence type="inferred from homology"/>
<dbReference type="PROSITE" id="PS51318">
    <property type="entry name" value="TAT"/>
    <property type="match status" value="1"/>
</dbReference>
<evidence type="ECO:0000256" key="2">
    <source>
        <dbReference type="SAM" id="SignalP"/>
    </source>
</evidence>
<reference evidence="3 4" key="1">
    <citation type="submission" date="2020-08" db="EMBL/GenBank/DDBJ databases">
        <title>Genomic Encyclopedia of Type Strains, Phase IV (KMG-IV): sequencing the most valuable type-strain genomes for metagenomic binning, comparative biology and taxonomic classification.</title>
        <authorList>
            <person name="Goeker M."/>
        </authorList>
    </citation>
    <scope>NUCLEOTIDE SEQUENCE [LARGE SCALE GENOMIC DNA]</scope>
    <source>
        <strain evidence="3 4">DSM 5895</strain>
    </source>
</reference>
<dbReference type="PANTHER" id="PTHR36920">
    <property type="match status" value="1"/>
</dbReference>
<dbReference type="AlphaFoldDB" id="A0A839ZC64"/>
<dbReference type="Pfam" id="PF03922">
    <property type="entry name" value="OmpW"/>
    <property type="match status" value="1"/>
</dbReference>
<keyword evidence="4" id="KW-1185">Reference proteome</keyword>
<dbReference type="GO" id="GO:0055085">
    <property type="term" value="P:transmembrane transport"/>
    <property type="evidence" value="ECO:0007669"/>
    <property type="project" value="TreeGrafter"/>
</dbReference>
<comment type="caution">
    <text evidence="3">The sequence shown here is derived from an EMBL/GenBank/DDBJ whole genome shotgun (WGS) entry which is preliminary data.</text>
</comment>
<feature type="chain" id="PRO_5032641347" evidence="2">
    <location>
        <begin position="32"/>
        <end position="239"/>
    </location>
</feature>
<gene>
    <name evidence="3" type="ORF">FHS55_002897</name>
</gene>
<protein>
    <submittedName>
        <fullName evidence="3">Outer membrane protein</fullName>
    </submittedName>
</protein>
<dbReference type="GO" id="GO:0019867">
    <property type="term" value="C:outer membrane"/>
    <property type="evidence" value="ECO:0007669"/>
    <property type="project" value="InterPro"/>
</dbReference>
<dbReference type="InterPro" id="IPR006311">
    <property type="entry name" value="TAT_signal"/>
</dbReference>
<dbReference type="PANTHER" id="PTHR36920:SF1">
    <property type="entry name" value="OUTER MEMBRANE PROTEIN W"/>
    <property type="match status" value="1"/>
</dbReference>
<evidence type="ECO:0000313" key="3">
    <source>
        <dbReference type="EMBL" id="MBB3772285.1"/>
    </source>
</evidence>
<dbReference type="Gene3D" id="2.40.160.20">
    <property type="match status" value="1"/>
</dbReference>
<dbReference type="InterPro" id="IPR011250">
    <property type="entry name" value="OMP/PagP_B-barrel"/>
</dbReference>
<feature type="signal peptide" evidence="2">
    <location>
        <begin position="1"/>
        <end position="31"/>
    </location>
</feature>